<accession>A0A2U0U1E8</accession>
<dbReference type="InterPro" id="IPR025665">
    <property type="entry name" value="Beta-barrel_OMP_2"/>
</dbReference>
<dbReference type="Proteomes" id="UP000245870">
    <property type="component" value="Unassembled WGS sequence"/>
</dbReference>
<evidence type="ECO:0000313" key="2">
    <source>
        <dbReference type="EMBL" id="PVX49787.1"/>
    </source>
</evidence>
<proteinExistence type="predicted"/>
<gene>
    <name evidence="2" type="ORF">C7379_11946</name>
</gene>
<evidence type="ECO:0000259" key="1">
    <source>
        <dbReference type="Pfam" id="PF13568"/>
    </source>
</evidence>
<comment type="caution">
    <text evidence="2">The sequence shown here is derived from an EMBL/GenBank/DDBJ whole genome shotgun (WGS) entry which is preliminary data.</text>
</comment>
<name>A0A2U0U1E8_9BACT</name>
<dbReference type="Pfam" id="PF13568">
    <property type="entry name" value="OMP_b-brl_2"/>
    <property type="match status" value="1"/>
</dbReference>
<organism evidence="2 3">
    <name type="scientific">Hallella colorans</name>
    <dbReference type="NCBI Taxonomy" id="1703337"/>
    <lineage>
        <taxon>Bacteria</taxon>
        <taxon>Pseudomonadati</taxon>
        <taxon>Bacteroidota</taxon>
        <taxon>Bacteroidia</taxon>
        <taxon>Bacteroidales</taxon>
        <taxon>Prevotellaceae</taxon>
        <taxon>Hallella</taxon>
    </lineage>
</organism>
<keyword evidence="3" id="KW-1185">Reference proteome</keyword>
<dbReference type="AlphaFoldDB" id="A0A2U0U1E8"/>
<dbReference type="EMBL" id="QENY01000019">
    <property type="protein sequence ID" value="PVX49787.1"/>
    <property type="molecule type" value="Genomic_DNA"/>
</dbReference>
<protein>
    <recommendedName>
        <fullName evidence="1">Outer membrane protein beta-barrel domain-containing protein</fullName>
    </recommendedName>
</protein>
<sequence>MYIYQHRFRYKAIFNPPPRYINMKRVLIISLVVLATVHVASAQRRTVQNRPYTDLRPFHFGILVGPHAQDIELTNVGPQIIINDDGSPSEHTITADQDRWDLGFHVGVLGEFRLSDDFQLRVAPTLYFGNRHIVFQNMHPRAIDTLTEHRQNLKTVYAGCATDIIFGAKRCNNHRPYIMAGLNPIINLTNSKNDYIALKRYDLFLEAGVGCDFYLPFFKLRPEIKFMYGLTNALDPNYPSRIKDKNMLPYAKAVNKAQCKMVVITFYFE</sequence>
<reference evidence="2 3" key="1">
    <citation type="submission" date="2018-05" db="EMBL/GenBank/DDBJ databases">
        <title>Genomic Encyclopedia of Type Strains, Phase IV (KMG-IV): sequencing the most valuable type-strain genomes for metagenomic binning, comparative biology and taxonomic classification.</title>
        <authorList>
            <person name="Goeker M."/>
        </authorList>
    </citation>
    <scope>NUCLEOTIDE SEQUENCE [LARGE SCALE GENOMIC DNA]</scope>
    <source>
        <strain evidence="2 3">DSM 100333</strain>
    </source>
</reference>
<evidence type="ECO:0000313" key="3">
    <source>
        <dbReference type="Proteomes" id="UP000245870"/>
    </source>
</evidence>
<feature type="domain" description="Outer membrane protein beta-barrel" evidence="1">
    <location>
        <begin position="48"/>
        <end position="234"/>
    </location>
</feature>